<feature type="repeat" description="ANK" evidence="3">
    <location>
        <begin position="511"/>
        <end position="543"/>
    </location>
</feature>
<dbReference type="InterPro" id="IPR002110">
    <property type="entry name" value="Ankyrin_rpt"/>
</dbReference>
<dbReference type="PROSITE" id="PS50088">
    <property type="entry name" value="ANK_REPEAT"/>
    <property type="match status" value="9"/>
</dbReference>
<dbReference type="InterPro" id="IPR050663">
    <property type="entry name" value="Ankyrin-SOCS_Box"/>
</dbReference>
<protein>
    <recommendedName>
        <fullName evidence="5">Azaphilone pigments biosynthesis cluster protein L N-terminal domain-containing protein</fullName>
    </recommendedName>
</protein>
<dbReference type="PROSITE" id="PS50297">
    <property type="entry name" value="ANK_REP_REGION"/>
    <property type="match status" value="9"/>
</dbReference>
<feature type="region of interest" description="Disordered" evidence="4">
    <location>
        <begin position="1"/>
        <end position="25"/>
    </location>
</feature>
<evidence type="ECO:0000313" key="6">
    <source>
        <dbReference type="EMBL" id="KAK0514254.1"/>
    </source>
</evidence>
<dbReference type="PRINTS" id="PR01415">
    <property type="entry name" value="ANKYRIN"/>
</dbReference>
<dbReference type="GO" id="GO:0045944">
    <property type="term" value="P:positive regulation of transcription by RNA polymerase II"/>
    <property type="evidence" value="ECO:0007669"/>
    <property type="project" value="TreeGrafter"/>
</dbReference>
<proteinExistence type="predicted"/>
<dbReference type="GO" id="GO:0005634">
    <property type="term" value="C:nucleus"/>
    <property type="evidence" value="ECO:0007669"/>
    <property type="project" value="TreeGrafter"/>
</dbReference>
<dbReference type="GO" id="GO:0000976">
    <property type="term" value="F:transcription cis-regulatory region binding"/>
    <property type="evidence" value="ECO:0007669"/>
    <property type="project" value="TreeGrafter"/>
</dbReference>
<dbReference type="Proteomes" id="UP001166286">
    <property type="component" value="Unassembled WGS sequence"/>
</dbReference>
<sequence length="682" mass="74583">MRASSRLRLSMGQKTPQSGHGSDHGGKTQMLVDILQADLGGQISLIASVVSISAAAVQSAQTFCDLVQSIKDAPAELNVISADTETFYIIVDDLRAALSEEQIKDCVKYDEHMVMRVGKLELPLTRCLELLDQLKAKIRSHLKTADHGQVLRFGNMERGRWFFTKNKVNELVVSLNASKVTLNTAMASITMLCTLRLEAAGLKTKVPASLVRQNAGETDAGSALRLYVKEASIAGSLAPSMQNLSVNNVPEHTLVPELRTRTPPLSLLHTSDATERVRKADNQRTALHKAAKSGLELDIVEILLESGADVNAKTADGTTALHLAAQYGNENTARVLLEHGANVHARIVPPRDDPVGRKFRGGRTPLHWAAVEGHDTIVELLLDYNADPGAKNTTYRTPLQEAIMYGHELVAQTLIKRGAPIDDQDDEAWTPLHQTSDTLGLPGDHPGRVAIAKLLLDGGAHIDAVTADTSIWGNEFHHRSTPLLLAAWRNAIENVTLLIERGADLRACKKGGETAIHVAASEGHIVIVRMLLDADVEVDIRDRLKDETPLLKAARRDRLPVLQLLQERGADLRARNRGGEMAIHLAALNGHINVIRMMLDSGVEVDIRDPGWNETALHKAASQDRLLATHLLLENGADPRAVNKLGRDVLQHTMAVQKNGNPEIMRLLKERLDVLRTIDEKK</sequence>
<feature type="repeat" description="ANK" evidence="3">
    <location>
        <begin position="394"/>
        <end position="426"/>
    </location>
</feature>
<evidence type="ECO:0000256" key="3">
    <source>
        <dbReference type="PROSITE-ProRule" id="PRU00023"/>
    </source>
</evidence>
<evidence type="ECO:0000256" key="4">
    <source>
        <dbReference type="SAM" id="MobiDB-lite"/>
    </source>
</evidence>
<accession>A0AA39R5R1</accession>
<dbReference type="PANTHER" id="PTHR24193">
    <property type="entry name" value="ANKYRIN REPEAT PROTEIN"/>
    <property type="match status" value="1"/>
</dbReference>
<evidence type="ECO:0000256" key="2">
    <source>
        <dbReference type="ARBA" id="ARBA00023043"/>
    </source>
</evidence>
<dbReference type="Pfam" id="PF13637">
    <property type="entry name" value="Ank_4"/>
    <property type="match status" value="1"/>
</dbReference>
<feature type="repeat" description="ANK" evidence="3">
    <location>
        <begin position="282"/>
        <end position="315"/>
    </location>
</feature>
<dbReference type="Pfam" id="PF17111">
    <property type="entry name" value="PigL_N"/>
    <property type="match status" value="1"/>
</dbReference>
<dbReference type="AlphaFoldDB" id="A0AA39R5R1"/>
<keyword evidence="2 3" id="KW-0040">ANK repeat</keyword>
<dbReference type="Pfam" id="PF12796">
    <property type="entry name" value="Ank_2"/>
    <property type="match status" value="3"/>
</dbReference>
<dbReference type="InterPro" id="IPR036770">
    <property type="entry name" value="Ankyrin_rpt-contain_sf"/>
</dbReference>
<feature type="repeat" description="ANK" evidence="3">
    <location>
        <begin position="316"/>
        <end position="348"/>
    </location>
</feature>
<dbReference type="EMBL" id="JAFEKC020000005">
    <property type="protein sequence ID" value="KAK0514254.1"/>
    <property type="molecule type" value="Genomic_DNA"/>
</dbReference>
<feature type="domain" description="Azaphilone pigments biosynthesis cluster protein L N-terminal" evidence="5">
    <location>
        <begin position="43"/>
        <end position="191"/>
    </location>
</feature>
<keyword evidence="7" id="KW-1185">Reference proteome</keyword>
<dbReference type="SUPFAM" id="SSF48403">
    <property type="entry name" value="Ankyrin repeat"/>
    <property type="match status" value="1"/>
</dbReference>
<comment type="caution">
    <text evidence="6">The sequence shown here is derived from an EMBL/GenBank/DDBJ whole genome shotgun (WGS) entry which is preliminary data.</text>
</comment>
<feature type="repeat" description="ANK" evidence="3">
    <location>
        <begin position="545"/>
        <end position="577"/>
    </location>
</feature>
<evidence type="ECO:0000259" key="5">
    <source>
        <dbReference type="Pfam" id="PF17111"/>
    </source>
</evidence>
<feature type="repeat" description="ANK" evidence="3">
    <location>
        <begin position="478"/>
        <end position="510"/>
    </location>
</feature>
<name>A0AA39R5R1_9LECA</name>
<dbReference type="SMART" id="SM00248">
    <property type="entry name" value="ANK"/>
    <property type="match status" value="10"/>
</dbReference>
<keyword evidence="1" id="KW-0677">Repeat</keyword>
<reference evidence="6" key="1">
    <citation type="submission" date="2023-03" db="EMBL/GenBank/DDBJ databases">
        <title>Complete genome of Cladonia borealis.</title>
        <authorList>
            <person name="Park H."/>
        </authorList>
    </citation>
    <scope>NUCLEOTIDE SEQUENCE</scope>
    <source>
        <strain evidence="6">ANT050790</strain>
    </source>
</reference>
<organism evidence="6 7">
    <name type="scientific">Cladonia borealis</name>
    <dbReference type="NCBI Taxonomy" id="184061"/>
    <lineage>
        <taxon>Eukaryota</taxon>
        <taxon>Fungi</taxon>
        <taxon>Dikarya</taxon>
        <taxon>Ascomycota</taxon>
        <taxon>Pezizomycotina</taxon>
        <taxon>Lecanoromycetes</taxon>
        <taxon>OSLEUM clade</taxon>
        <taxon>Lecanoromycetidae</taxon>
        <taxon>Lecanorales</taxon>
        <taxon>Lecanorineae</taxon>
        <taxon>Cladoniaceae</taxon>
        <taxon>Cladonia</taxon>
    </lineage>
</organism>
<evidence type="ECO:0000313" key="7">
    <source>
        <dbReference type="Proteomes" id="UP001166286"/>
    </source>
</evidence>
<feature type="repeat" description="ANK" evidence="3">
    <location>
        <begin position="612"/>
        <end position="644"/>
    </location>
</feature>
<feature type="repeat" description="ANK" evidence="3">
    <location>
        <begin position="361"/>
        <end position="393"/>
    </location>
</feature>
<dbReference type="Gene3D" id="1.25.40.20">
    <property type="entry name" value="Ankyrin repeat-containing domain"/>
    <property type="match status" value="4"/>
</dbReference>
<dbReference type="InterPro" id="IPR031348">
    <property type="entry name" value="PigL_N"/>
</dbReference>
<feature type="repeat" description="ANK" evidence="3">
    <location>
        <begin position="578"/>
        <end position="610"/>
    </location>
</feature>
<dbReference type="PANTHER" id="PTHR24193:SF121">
    <property type="entry name" value="ADA2A-CONTAINING COMPLEX COMPONENT 3, ISOFORM D"/>
    <property type="match status" value="1"/>
</dbReference>
<evidence type="ECO:0000256" key="1">
    <source>
        <dbReference type="ARBA" id="ARBA00022737"/>
    </source>
</evidence>
<gene>
    <name evidence="6" type="ORF">JMJ35_002871</name>
</gene>
<dbReference type="Pfam" id="PF00023">
    <property type="entry name" value="Ank"/>
    <property type="match status" value="1"/>
</dbReference>